<dbReference type="InterPro" id="IPR011006">
    <property type="entry name" value="CheY-like_superfamily"/>
</dbReference>
<dbReference type="EMBL" id="CP016181">
    <property type="protein sequence ID" value="AWX99862.1"/>
    <property type="molecule type" value="Genomic_DNA"/>
</dbReference>
<dbReference type="RefSeq" id="WP_112137004.1">
    <property type="nucleotide sequence ID" value="NZ_CP016181.1"/>
</dbReference>
<feature type="domain" description="Response regulatory" evidence="4">
    <location>
        <begin position="13"/>
        <end position="132"/>
    </location>
</feature>
<keyword evidence="2" id="KW-0418">Kinase</keyword>
<dbReference type="Pfam" id="PF00072">
    <property type="entry name" value="Response_reg"/>
    <property type="match status" value="1"/>
</dbReference>
<dbReference type="InterPro" id="IPR029787">
    <property type="entry name" value="Nucleotide_cyclase"/>
</dbReference>
<keyword evidence="3" id="KW-0597">Phosphoprotein</keyword>
<dbReference type="Pfam" id="PF00563">
    <property type="entry name" value="EAL"/>
    <property type="match status" value="1"/>
</dbReference>
<evidence type="ECO:0000313" key="8">
    <source>
        <dbReference type="Proteomes" id="UP000249898"/>
    </source>
</evidence>
<organism evidence="7 8">
    <name type="scientific">Marinomonas primoryensis</name>
    <dbReference type="NCBI Taxonomy" id="178399"/>
    <lineage>
        <taxon>Bacteria</taxon>
        <taxon>Pseudomonadati</taxon>
        <taxon>Pseudomonadota</taxon>
        <taxon>Gammaproteobacteria</taxon>
        <taxon>Oceanospirillales</taxon>
        <taxon>Oceanospirillaceae</taxon>
        <taxon>Marinomonas</taxon>
    </lineage>
</organism>
<evidence type="ECO:0000259" key="4">
    <source>
        <dbReference type="PROSITE" id="PS50110"/>
    </source>
</evidence>
<dbReference type="CDD" id="cd01948">
    <property type="entry name" value="EAL"/>
    <property type="match status" value="1"/>
</dbReference>
<dbReference type="InterPro" id="IPR003018">
    <property type="entry name" value="GAF"/>
</dbReference>
<dbReference type="SUPFAM" id="SSF52172">
    <property type="entry name" value="CheY-like"/>
    <property type="match status" value="1"/>
</dbReference>
<evidence type="ECO:0000256" key="2">
    <source>
        <dbReference type="ARBA" id="ARBA00022777"/>
    </source>
</evidence>
<dbReference type="SUPFAM" id="SSF141868">
    <property type="entry name" value="EAL domain-like"/>
    <property type="match status" value="1"/>
</dbReference>
<feature type="modified residue" description="4-aspartylphosphate" evidence="3">
    <location>
        <position position="62"/>
    </location>
</feature>
<dbReference type="InterPro" id="IPR001789">
    <property type="entry name" value="Sig_transdc_resp-reg_receiver"/>
</dbReference>
<dbReference type="GO" id="GO:0000160">
    <property type="term" value="P:phosphorelay signal transduction system"/>
    <property type="evidence" value="ECO:0007669"/>
    <property type="project" value="InterPro"/>
</dbReference>
<proteinExistence type="predicted"/>
<dbReference type="InterPro" id="IPR050706">
    <property type="entry name" value="Cyclic-di-GMP_PDE-like"/>
</dbReference>
<reference evidence="7 8" key="1">
    <citation type="submission" date="2016-06" db="EMBL/GenBank/DDBJ databases">
        <title>The sequenced genome of the ice-adhering bacterium Marinomonas primoryensis, from Antarctica.</title>
        <authorList>
            <person name="Graham L."/>
            <person name="Vance T.D.R."/>
            <person name="Davies P.L."/>
        </authorList>
    </citation>
    <scope>NUCLEOTIDE SEQUENCE [LARGE SCALE GENOMIC DNA]</scope>
    <source>
        <strain evidence="7 8">AceL</strain>
    </source>
</reference>
<dbReference type="PROSITE" id="PS50883">
    <property type="entry name" value="EAL"/>
    <property type="match status" value="1"/>
</dbReference>
<dbReference type="InterPro" id="IPR035919">
    <property type="entry name" value="EAL_sf"/>
</dbReference>
<gene>
    <name evidence="7" type="ORF">A8139_07535</name>
</gene>
<dbReference type="PROSITE" id="PS50110">
    <property type="entry name" value="RESPONSE_REGULATORY"/>
    <property type="match status" value="1"/>
</dbReference>
<dbReference type="PANTHER" id="PTHR33121">
    <property type="entry name" value="CYCLIC DI-GMP PHOSPHODIESTERASE PDEF"/>
    <property type="match status" value="1"/>
</dbReference>
<dbReference type="SMART" id="SM00052">
    <property type="entry name" value="EAL"/>
    <property type="match status" value="1"/>
</dbReference>
<dbReference type="AlphaFoldDB" id="A0A2Z4PQW4"/>
<dbReference type="Proteomes" id="UP000249898">
    <property type="component" value="Chromosome"/>
</dbReference>
<dbReference type="Pfam" id="PF00990">
    <property type="entry name" value="GGDEF"/>
    <property type="match status" value="1"/>
</dbReference>
<dbReference type="Gene3D" id="3.20.20.450">
    <property type="entry name" value="EAL domain"/>
    <property type="match status" value="1"/>
</dbReference>
<dbReference type="InterPro" id="IPR029016">
    <property type="entry name" value="GAF-like_dom_sf"/>
</dbReference>
<feature type="domain" description="GGDEF" evidence="6">
    <location>
        <begin position="597"/>
        <end position="718"/>
    </location>
</feature>
<keyword evidence="1" id="KW-0808">Transferase</keyword>
<accession>A0A2Z4PQW4</accession>
<evidence type="ECO:0000259" key="6">
    <source>
        <dbReference type="PROSITE" id="PS50887"/>
    </source>
</evidence>
<dbReference type="SUPFAM" id="SSF55781">
    <property type="entry name" value="GAF domain-like"/>
    <property type="match status" value="1"/>
</dbReference>
<evidence type="ECO:0000259" key="5">
    <source>
        <dbReference type="PROSITE" id="PS50883"/>
    </source>
</evidence>
<dbReference type="InterPro" id="IPR001633">
    <property type="entry name" value="EAL_dom"/>
</dbReference>
<dbReference type="SUPFAM" id="SSF55073">
    <property type="entry name" value="Nucleotide cyclase"/>
    <property type="match status" value="1"/>
</dbReference>
<name>A0A2Z4PQW4_9GAMM</name>
<dbReference type="SMART" id="SM00065">
    <property type="entry name" value="GAF"/>
    <property type="match status" value="1"/>
</dbReference>
<dbReference type="GO" id="GO:0071111">
    <property type="term" value="F:cyclic-guanylate-specific phosphodiesterase activity"/>
    <property type="evidence" value="ECO:0007669"/>
    <property type="project" value="InterPro"/>
</dbReference>
<dbReference type="PANTHER" id="PTHR33121:SF71">
    <property type="entry name" value="OXYGEN SENSOR PROTEIN DOSP"/>
    <property type="match status" value="1"/>
</dbReference>
<dbReference type="SMART" id="SM00448">
    <property type="entry name" value="REC"/>
    <property type="match status" value="1"/>
</dbReference>
<dbReference type="OrthoDB" id="9812358at2"/>
<evidence type="ECO:0000313" key="7">
    <source>
        <dbReference type="EMBL" id="AWX99862.1"/>
    </source>
</evidence>
<feature type="domain" description="EAL" evidence="5">
    <location>
        <begin position="149"/>
        <end position="409"/>
    </location>
</feature>
<evidence type="ECO:0000256" key="1">
    <source>
        <dbReference type="ARBA" id="ARBA00022679"/>
    </source>
</evidence>
<dbReference type="Gene3D" id="3.40.50.2300">
    <property type="match status" value="1"/>
</dbReference>
<protein>
    <recommendedName>
        <fullName evidence="9">Diguanylate cyclase</fullName>
    </recommendedName>
</protein>
<dbReference type="Gene3D" id="3.30.450.40">
    <property type="match status" value="1"/>
</dbReference>
<dbReference type="Gene3D" id="3.30.70.270">
    <property type="match status" value="1"/>
</dbReference>
<dbReference type="InterPro" id="IPR043128">
    <property type="entry name" value="Rev_trsase/Diguanyl_cyclase"/>
</dbReference>
<dbReference type="PROSITE" id="PS50887">
    <property type="entry name" value="GGDEF"/>
    <property type="match status" value="1"/>
</dbReference>
<dbReference type="GO" id="GO:0016301">
    <property type="term" value="F:kinase activity"/>
    <property type="evidence" value="ECO:0007669"/>
    <property type="project" value="UniProtKB-KW"/>
</dbReference>
<evidence type="ECO:0000256" key="3">
    <source>
        <dbReference type="PROSITE-ProRule" id="PRU00169"/>
    </source>
</evidence>
<dbReference type="InterPro" id="IPR000160">
    <property type="entry name" value="GGDEF_dom"/>
</dbReference>
<evidence type="ECO:0008006" key="9">
    <source>
        <dbReference type="Google" id="ProtNLM"/>
    </source>
</evidence>
<sequence>MKKNSNSTERQYRLLILDDDAMAGDTIRKIGEYLDFQCKQTTSVTEFFTRVRDWNPDVVVLDLYMPGKDGLEVMSQLADKGYGADLIITSGMGERILDAALLSASEYGLNPLGVLAKPFSISDLRTLLNQVGKLTKNHKFFDQSDVFSVEPTSIDLKKAIDLSQITVVYQPKVYCRTGTLAGFEVLARWNWNDHWVSPDTFIVIAEDSGLIDDLTRLVIEQSLVWFANIPQHAYYSNLRSMQYTTLSLNISAKSLTNQDLLNWIVRRCDELQIERKKIIFELTETSATSEFVSALSTLTRLCIKGFHLSIDDFGTGYSSMVQLVRLPFTEIKVDKSFVIANRNSAVSNVVVRSIIDLGHSLNMLSTAEGVEDEKTLDFLKELGCDMAQGYHIARPMPGEDVFSWLEQRESNRELSRLESVKKSIFFDTAPDRDIDRLTQLAAQLLSVPVALVTVLDQTTEWFKSKIGLSITELPRNQSFCTYTIEHDDILIVEDTMKDKRFQSLDIVLGDEHIRFYAGYPLCTPNGNKIGTLCVLDRYPRSLSKTEARALKHLSSMVEFELAETLKPKNDQFSALVDKKIFLMKANYTLKLAAEMSQRATLFYVVLNELSLVNRHHDRATGDHCLQCLVDVVMELVETSDLVGRYRGAEIVILRVGESESTSQSLQNAVSQRLEQLNNKLTVPVRALFSSAPLRLCSQTALSEALEEARASAKVIKDF</sequence>